<keyword evidence="5 10" id="KW-0812">Transmembrane</keyword>
<evidence type="ECO:0000256" key="9">
    <source>
        <dbReference type="ARBA" id="ARBA00023136"/>
    </source>
</evidence>
<keyword evidence="12" id="KW-1185">Reference proteome</keyword>
<evidence type="ECO:0000313" key="12">
    <source>
        <dbReference type="Proteomes" id="UP001515500"/>
    </source>
</evidence>
<sequence length="338" mass="38913">MAFRKTLAKIYSQIRAPMAATTSSDALRRRMVSESGVEEGLLRRMLQRRPIFQAAVPPDRWIPTGDRLIERIRGLNRDRIRLDCLVPPPEEKEEEEEVRGRVSMEEVKKVLRASQMETVRARLREIPRSSIAYSEFVEICCKESGSQHGMGIARALDESGAVIVLGNVVFLRPDQVVRAIESVVTPNPNPKTQKNDPRKKELEELEKKKTEIDNKAETQVKRELWFGLGLLILQTGGFMRLTFWELSWDVMEPICFFVTSIYFMAGYAFFLRTSKDPSFEGFFESRFVAKQRRLMLDGGFDAQRFYDLKKAFGRSSGREELVSCDCHYKRTSFIAAPH</sequence>
<evidence type="ECO:0000256" key="4">
    <source>
        <dbReference type="ARBA" id="ARBA00022568"/>
    </source>
</evidence>
<dbReference type="GO" id="GO:1990246">
    <property type="term" value="C:uniplex complex"/>
    <property type="evidence" value="ECO:0007669"/>
    <property type="project" value="TreeGrafter"/>
</dbReference>
<organism evidence="12 13">
    <name type="scientific">Dioscorea cayennensis subsp. rotundata</name>
    <name type="common">White Guinea yam</name>
    <name type="synonym">Dioscorea rotundata</name>
    <dbReference type="NCBI Taxonomy" id="55577"/>
    <lineage>
        <taxon>Eukaryota</taxon>
        <taxon>Viridiplantae</taxon>
        <taxon>Streptophyta</taxon>
        <taxon>Embryophyta</taxon>
        <taxon>Tracheophyta</taxon>
        <taxon>Spermatophyta</taxon>
        <taxon>Magnoliopsida</taxon>
        <taxon>Liliopsida</taxon>
        <taxon>Dioscoreales</taxon>
        <taxon>Dioscoreaceae</taxon>
        <taxon>Dioscorea</taxon>
    </lineage>
</organism>
<dbReference type="GO" id="GO:0051560">
    <property type="term" value="P:mitochondrial calcium ion homeostasis"/>
    <property type="evidence" value="ECO:0007669"/>
    <property type="project" value="InterPro"/>
</dbReference>
<dbReference type="GO" id="GO:0015292">
    <property type="term" value="F:uniporter activity"/>
    <property type="evidence" value="ECO:0007669"/>
    <property type="project" value="TreeGrafter"/>
</dbReference>
<dbReference type="RefSeq" id="XP_039143197.1">
    <property type="nucleotide sequence ID" value="XM_039287263.1"/>
</dbReference>
<dbReference type="PANTHER" id="PTHR13462">
    <property type="entry name" value="CALCIUM UNIPORTER PROTEIN, MITOCHONDRIAL"/>
    <property type="match status" value="1"/>
</dbReference>
<reference evidence="13" key="1">
    <citation type="submission" date="2025-08" db="UniProtKB">
        <authorList>
            <consortium name="RefSeq"/>
        </authorList>
    </citation>
    <scope>IDENTIFICATION</scope>
</reference>
<keyword evidence="3" id="KW-0813">Transport</keyword>
<evidence type="ECO:0000256" key="7">
    <source>
        <dbReference type="ARBA" id="ARBA00022989"/>
    </source>
</evidence>
<dbReference type="GO" id="GO:0005262">
    <property type="term" value="F:calcium channel activity"/>
    <property type="evidence" value="ECO:0007669"/>
    <property type="project" value="TreeGrafter"/>
</dbReference>
<feature type="domain" description="Calcium uniporter protein C-terminal" evidence="11">
    <location>
        <begin position="148"/>
        <end position="307"/>
    </location>
</feature>
<evidence type="ECO:0000256" key="2">
    <source>
        <dbReference type="ARBA" id="ARBA00005653"/>
    </source>
</evidence>
<comment type="subcellular location">
    <subcellularLocation>
        <location evidence="1">Membrane</location>
        <topology evidence="1">Multi-pass membrane protein</topology>
    </subcellularLocation>
</comment>
<proteinExistence type="inferred from homology"/>
<keyword evidence="6" id="KW-0106">Calcium</keyword>
<evidence type="ECO:0000313" key="13">
    <source>
        <dbReference type="RefSeq" id="XP_039143197.1"/>
    </source>
</evidence>
<comment type="similarity">
    <text evidence="2">Belongs to the MCU (TC 1.A.77) family.</text>
</comment>
<dbReference type="InterPro" id="IPR039055">
    <property type="entry name" value="MCU_fam"/>
</dbReference>
<dbReference type="GeneID" id="120280413"/>
<dbReference type="InterPro" id="IPR006769">
    <property type="entry name" value="MCU_C"/>
</dbReference>
<evidence type="ECO:0000256" key="1">
    <source>
        <dbReference type="ARBA" id="ARBA00004141"/>
    </source>
</evidence>
<feature type="transmembrane region" description="Helical" evidence="10">
    <location>
        <begin position="250"/>
        <end position="270"/>
    </location>
</feature>
<evidence type="ECO:0000259" key="11">
    <source>
        <dbReference type="Pfam" id="PF04678"/>
    </source>
</evidence>
<keyword evidence="9 10" id="KW-0472">Membrane</keyword>
<evidence type="ECO:0000256" key="3">
    <source>
        <dbReference type="ARBA" id="ARBA00022448"/>
    </source>
</evidence>
<protein>
    <submittedName>
        <fullName evidence="13">Calcium uniporter protein 2, mitochondrial-like</fullName>
    </submittedName>
</protein>
<keyword evidence="7 10" id="KW-1133">Transmembrane helix</keyword>
<dbReference type="AlphaFoldDB" id="A0AB40CSX4"/>
<keyword evidence="8" id="KW-0406">Ion transport</keyword>
<dbReference type="GO" id="GO:0036444">
    <property type="term" value="P:calcium import into the mitochondrion"/>
    <property type="evidence" value="ECO:0007669"/>
    <property type="project" value="TreeGrafter"/>
</dbReference>
<accession>A0AB40CSX4</accession>
<gene>
    <name evidence="13" type="primary">LOC120280413</name>
</gene>
<evidence type="ECO:0000256" key="5">
    <source>
        <dbReference type="ARBA" id="ARBA00022692"/>
    </source>
</evidence>
<evidence type="ECO:0000256" key="8">
    <source>
        <dbReference type="ARBA" id="ARBA00023065"/>
    </source>
</evidence>
<dbReference type="Pfam" id="PF04678">
    <property type="entry name" value="MCU"/>
    <property type="match status" value="1"/>
</dbReference>
<name>A0AB40CSX4_DIOCR</name>
<evidence type="ECO:0000256" key="10">
    <source>
        <dbReference type="SAM" id="Phobius"/>
    </source>
</evidence>
<feature type="transmembrane region" description="Helical" evidence="10">
    <location>
        <begin position="224"/>
        <end position="244"/>
    </location>
</feature>
<dbReference type="Proteomes" id="UP001515500">
    <property type="component" value="Chromosome 2"/>
</dbReference>
<evidence type="ECO:0000256" key="6">
    <source>
        <dbReference type="ARBA" id="ARBA00022837"/>
    </source>
</evidence>
<keyword evidence="4" id="KW-0109">Calcium transport</keyword>
<dbReference type="PANTHER" id="PTHR13462:SF31">
    <property type="entry name" value="CALCIUM UNIPORTER PROTEIN 1, MITOCHONDRIAL"/>
    <property type="match status" value="1"/>
</dbReference>